<gene>
    <name evidence="8" type="ORF">GCM10022255_072280</name>
</gene>
<dbReference type="PANTHER" id="PTHR19375">
    <property type="entry name" value="HEAT SHOCK PROTEIN 70KDA"/>
    <property type="match status" value="1"/>
</dbReference>
<keyword evidence="5" id="KW-0143">Chaperone</keyword>
<dbReference type="RefSeq" id="WP_345133996.1">
    <property type="nucleotide sequence ID" value="NZ_BAABAT010000026.1"/>
</dbReference>
<dbReference type="PRINTS" id="PR00301">
    <property type="entry name" value="HEATSHOCK70"/>
</dbReference>
<evidence type="ECO:0000256" key="5">
    <source>
        <dbReference type="ARBA" id="ARBA00023186"/>
    </source>
</evidence>
<evidence type="ECO:0000256" key="2">
    <source>
        <dbReference type="ARBA" id="ARBA00022741"/>
    </source>
</evidence>
<dbReference type="InterPro" id="IPR018181">
    <property type="entry name" value="Heat_shock_70_CS"/>
</dbReference>
<keyword evidence="7" id="KW-0472">Membrane</keyword>
<keyword evidence="3 6" id="KW-0067">ATP-binding</keyword>
<keyword evidence="4" id="KW-0346">Stress response</keyword>
<dbReference type="Gene3D" id="3.30.420.40">
    <property type="match status" value="2"/>
</dbReference>
<reference evidence="9" key="1">
    <citation type="journal article" date="2019" name="Int. J. Syst. Evol. Microbiol.">
        <title>The Global Catalogue of Microorganisms (GCM) 10K type strain sequencing project: providing services to taxonomists for standard genome sequencing and annotation.</title>
        <authorList>
            <consortium name="The Broad Institute Genomics Platform"/>
            <consortium name="The Broad Institute Genome Sequencing Center for Infectious Disease"/>
            <person name="Wu L."/>
            <person name="Ma J."/>
        </authorList>
    </citation>
    <scope>NUCLEOTIDE SEQUENCE [LARGE SCALE GENOMIC DNA]</scope>
    <source>
        <strain evidence="9">JCM 17441</strain>
    </source>
</reference>
<evidence type="ECO:0000256" key="1">
    <source>
        <dbReference type="ARBA" id="ARBA00007381"/>
    </source>
</evidence>
<keyword evidence="9" id="KW-1185">Reference proteome</keyword>
<evidence type="ECO:0000256" key="7">
    <source>
        <dbReference type="SAM" id="Phobius"/>
    </source>
</evidence>
<feature type="transmembrane region" description="Helical" evidence="7">
    <location>
        <begin position="557"/>
        <end position="577"/>
    </location>
</feature>
<evidence type="ECO:0008006" key="10">
    <source>
        <dbReference type="Google" id="ProtNLM"/>
    </source>
</evidence>
<dbReference type="Pfam" id="PF00012">
    <property type="entry name" value="HSP70"/>
    <property type="match status" value="1"/>
</dbReference>
<organism evidence="8 9">
    <name type="scientific">Dactylosporangium darangshiense</name>
    <dbReference type="NCBI Taxonomy" id="579108"/>
    <lineage>
        <taxon>Bacteria</taxon>
        <taxon>Bacillati</taxon>
        <taxon>Actinomycetota</taxon>
        <taxon>Actinomycetes</taxon>
        <taxon>Micromonosporales</taxon>
        <taxon>Micromonosporaceae</taxon>
        <taxon>Dactylosporangium</taxon>
    </lineage>
</organism>
<feature type="transmembrane region" description="Helical" evidence="7">
    <location>
        <begin position="495"/>
        <end position="518"/>
    </location>
</feature>
<dbReference type="EMBL" id="BAABAT010000026">
    <property type="protein sequence ID" value="GAA4257034.1"/>
    <property type="molecule type" value="Genomic_DNA"/>
</dbReference>
<sequence length="675" mass="70020">MQPADLPGYRLGVDFGTSNTVAVVQAAGVRARPVLFDGFPLLPSSVCVAADGGGNPGGLLVGREAVHAARVHPELFEPHPKRRIDDGEILLGDRAYPVAHTIAAVLARVRAEAVRTMGAAPAATVLTCPAAWGTVRRQVLLDAAAAAGLGTPTLVPEPVAAATYFVNALDLRLPAGANVVVYDFGGGTFDASVVRRTPNGWEVVASEGLPDAGGLDVDAALVGYISAAYSRSHPAEVQRLEQPANAGDRRANRLLWDDVRNAKEVLSRATTTYVHLPLIEDDTPIGREQLERLARPILDRTVTLTRTVTAGAPPAAVFLVGGSSRVPLVATLLHRALGVAPTAIEQPEIVVAQGSVEALHPPVAAAVPVQPAPVQVFPAAPISAQPAMPVSAQPAMPVSAFPVAPVSPYAAPPMSAPPVAPFSPAGPFPPPFAPQMGPQMGPPYAPPVAIAPPMPPGAPPSRAPGIVTAVIAVVVAAAFLYVPQLHFANLFLGSWLAHQWSTVFLAPAGIAWYASVFGPPSAARFTFGRIAANAGVFTGFMLVELFLVSLLPFGAAFVWLQIVVLVLAAGFCTYRLIGKPPKDSPSVLSGSAVLGALAAATIGSFGQVAIFGGFARPDFYLLPILFGALFIVGFGTVVGLLARAPRGARRTAGWLLMIGALAAVYDGLHFYFAWF</sequence>
<dbReference type="PROSITE" id="PS01036">
    <property type="entry name" value="HSP70_3"/>
    <property type="match status" value="1"/>
</dbReference>
<feature type="transmembrane region" description="Helical" evidence="7">
    <location>
        <begin position="530"/>
        <end position="551"/>
    </location>
</feature>
<keyword evidence="2 6" id="KW-0547">Nucleotide-binding</keyword>
<comment type="caution">
    <text evidence="8">The sequence shown here is derived from an EMBL/GenBank/DDBJ whole genome shotgun (WGS) entry which is preliminary data.</text>
</comment>
<protein>
    <recommendedName>
        <fullName evidence="10">Hsp70 protein</fullName>
    </recommendedName>
</protein>
<evidence type="ECO:0000256" key="6">
    <source>
        <dbReference type="RuleBase" id="RU003322"/>
    </source>
</evidence>
<evidence type="ECO:0000313" key="8">
    <source>
        <dbReference type="EMBL" id="GAA4257034.1"/>
    </source>
</evidence>
<evidence type="ECO:0000256" key="3">
    <source>
        <dbReference type="ARBA" id="ARBA00022840"/>
    </source>
</evidence>
<dbReference type="SUPFAM" id="SSF53067">
    <property type="entry name" value="Actin-like ATPase domain"/>
    <property type="match status" value="2"/>
</dbReference>
<dbReference type="InterPro" id="IPR043129">
    <property type="entry name" value="ATPase_NBD"/>
</dbReference>
<feature type="transmembrane region" description="Helical" evidence="7">
    <location>
        <begin position="589"/>
        <end position="614"/>
    </location>
</feature>
<comment type="similarity">
    <text evidence="1 6">Belongs to the heat shock protein 70 family.</text>
</comment>
<keyword evidence="7" id="KW-1133">Transmembrane helix</keyword>
<evidence type="ECO:0000313" key="9">
    <source>
        <dbReference type="Proteomes" id="UP001500620"/>
    </source>
</evidence>
<feature type="transmembrane region" description="Helical" evidence="7">
    <location>
        <begin position="654"/>
        <end position="674"/>
    </location>
</feature>
<evidence type="ECO:0000256" key="4">
    <source>
        <dbReference type="ARBA" id="ARBA00023016"/>
    </source>
</evidence>
<name>A0ABP8DIR2_9ACTN</name>
<keyword evidence="7" id="KW-0812">Transmembrane</keyword>
<feature type="transmembrane region" description="Helical" evidence="7">
    <location>
        <begin position="620"/>
        <end position="642"/>
    </location>
</feature>
<dbReference type="InterPro" id="IPR013126">
    <property type="entry name" value="Hsp_70_fam"/>
</dbReference>
<dbReference type="Proteomes" id="UP001500620">
    <property type="component" value="Unassembled WGS sequence"/>
</dbReference>
<proteinExistence type="inferred from homology"/>
<dbReference type="PROSITE" id="PS00329">
    <property type="entry name" value="HSP70_2"/>
    <property type="match status" value="1"/>
</dbReference>
<dbReference type="Gene3D" id="3.90.640.10">
    <property type="entry name" value="Actin, Chain A, domain 4"/>
    <property type="match status" value="1"/>
</dbReference>
<feature type="transmembrane region" description="Helical" evidence="7">
    <location>
        <begin position="463"/>
        <end position="483"/>
    </location>
</feature>
<accession>A0ABP8DIR2</accession>